<feature type="DNA-binding region" description="H-T-H motif" evidence="4">
    <location>
        <begin position="270"/>
        <end position="289"/>
    </location>
</feature>
<dbReference type="PANTHER" id="PTHR30055:SF234">
    <property type="entry name" value="HTH-TYPE TRANSCRIPTIONAL REGULATOR BETI"/>
    <property type="match status" value="1"/>
</dbReference>
<dbReference type="Gene3D" id="1.10.357.10">
    <property type="entry name" value="Tetracycline Repressor, domain 2"/>
    <property type="match status" value="2"/>
</dbReference>
<dbReference type="Pfam" id="PF00440">
    <property type="entry name" value="TetR_N"/>
    <property type="match status" value="1"/>
</dbReference>
<keyword evidence="3" id="KW-0804">Transcription</keyword>
<dbReference type="GO" id="GO:0003700">
    <property type="term" value="F:DNA-binding transcription factor activity"/>
    <property type="evidence" value="ECO:0007669"/>
    <property type="project" value="TreeGrafter"/>
</dbReference>
<reference evidence="6 7" key="1">
    <citation type="submission" date="2020-08" db="EMBL/GenBank/DDBJ databases">
        <title>Genomic Encyclopedia of Type Strains, Phase III (KMG-III): the genomes of soil and plant-associated and newly described type strains.</title>
        <authorList>
            <person name="Whitman W."/>
        </authorList>
    </citation>
    <scope>NUCLEOTIDE SEQUENCE [LARGE SCALE GENOMIC DNA]</scope>
    <source>
        <strain evidence="6 7">CECT 8960</strain>
    </source>
</reference>
<keyword evidence="2 4" id="KW-0238">DNA-binding</keyword>
<organism evidence="6 7">
    <name type="scientific">Actinophytocola algeriensis</name>
    <dbReference type="NCBI Taxonomy" id="1768010"/>
    <lineage>
        <taxon>Bacteria</taxon>
        <taxon>Bacillati</taxon>
        <taxon>Actinomycetota</taxon>
        <taxon>Actinomycetes</taxon>
        <taxon>Pseudonocardiales</taxon>
        <taxon>Pseudonocardiaceae</taxon>
    </lineage>
</organism>
<feature type="domain" description="HTH tetR-type" evidence="5">
    <location>
        <begin position="247"/>
        <end position="307"/>
    </location>
</feature>
<protein>
    <submittedName>
        <fullName evidence="6">AcrR family transcriptional regulator</fullName>
    </submittedName>
</protein>
<evidence type="ECO:0000256" key="3">
    <source>
        <dbReference type="ARBA" id="ARBA00023163"/>
    </source>
</evidence>
<dbReference type="InterPro" id="IPR050109">
    <property type="entry name" value="HTH-type_TetR-like_transc_reg"/>
</dbReference>
<evidence type="ECO:0000256" key="4">
    <source>
        <dbReference type="PROSITE-ProRule" id="PRU00335"/>
    </source>
</evidence>
<dbReference type="InterPro" id="IPR009057">
    <property type="entry name" value="Homeodomain-like_sf"/>
</dbReference>
<sequence length="437" mass="46864">MSQDNSTRKGKLLNGGIELIICGDGEKILFSGLTGELVAKQAGYAGSNSFNQEYPGDVGGKAKYLKEVLTYLVSGSTRASDHLGSEVKEALVSSKGEPVQVVRQLATWNFILARDDPGELQRMAALILGRKSPHVLKALSEDYGRATQNGIDAYVAILAKWGATLRAPFTPLLLAIVLTALVEGLALRARIDPNLVPESLFGDAVVALIAGIVDVEHLNQHVDDVVAPISEAVRLTYNSEVNDTLPDDPRRAVLDAARSAFERRGYFSATLSEIATRSQVPLQTLKQLFPSKDSIVVEALKSDVAQLADSIAVDKTIGRDELTIIERHLARLASLFLSNSELKEAFVAAAACSSDQSAGRHETNQIAINLPALIAPVIDNGQRLGVISSSNSAHELASILTHTLMLHCFSNMANLDTGAIAQKVSNTLLYGMCTDRQ</sequence>
<evidence type="ECO:0000313" key="7">
    <source>
        <dbReference type="Proteomes" id="UP000520767"/>
    </source>
</evidence>
<dbReference type="AlphaFoldDB" id="A0A7W7VHV1"/>
<dbReference type="PANTHER" id="PTHR30055">
    <property type="entry name" value="HTH-TYPE TRANSCRIPTIONAL REGULATOR RUTR"/>
    <property type="match status" value="1"/>
</dbReference>
<dbReference type="GO" id="GO:0000976">
    <property type="term" value="F:transcription cis-regulatory region binding"/>
    <property type="evidence" value="ECO:0007669"/>
    <property type="project" value="TreeGrafter"/>
</dbReference>
<keyword evidence="7" id="KW-1185">Reference proteome</keyword>
<dbReference type="RefSeq" id="WP_184814627.1">
    <property type="nucleotide sequence ID" value="NZ_JACHJQ010000007.1"/>
</dbReference>
<evidence type="ECO:0000259" key="5">
    <source>
        <dbReference type="PROSITE" id="PS50977"/>
    </source>
</evidence>
<dbReference type="PROSITE" id="PS50977">
    <property type="entry name" value="HTH_TETR_2"/>
    <property type="match status" value="1"/>
</dbReference>
<dbReference type="InterPro" id="IPR036271">
    <property type="entry name" value="Tet_transcr_reg_TetR-rel_C_sf"/>
</dbReference>
<dbReference type="SUPFAM" id="SSF46689">
    <property type="entry name" value="Homeodomain-like"/>
    <property type="match status" value="1"/>
</dbReference>
<dbReference type="InterPro" id="IPR001647">
    <property type="entry name" value="HTH_TetR"/>
</dbReference>
<dbReference type="EMBL" id="JACHJQ010000007">
    <property type="protein sequence ID" value="MBB4910604.1"/>
    <property type="molecule type" value="Genomic_DNA"/>
</dbReference>
<gene>
    <name evidence="6" type="ORF">FHR82_006862</name>
</gene>
<evidence type="ECO:0000313" key="6">
    <source>
        <dbReference type="EMBL" id="MBB4910604.1"/>
    </source>
</evidence>
<keyword evidence="1" id="KW-0805">Transcription regulation</keyword>
<evidence type="ECO:0000256" key="1">
    <source>
        <dbReference type="ARBA" id="ARBA00023015"/>
    </source>
</evidence>
<accession>A0A7W7VHV1</accession>
<name>A0A7W7VHV1_9PSEU</name>
<proteinExistence type="predicted"/>
<dbReference type="Proteomes" id="UP000520767">
    <property type="component" value="Unassembled WGS sequence"/>
</dbReference>
<comment type="caution">
    <text evidence="6">The sequence shown here is derived from an EMBL/GenBank/DDBJ whole genome shotgun (WGS) entry which is preliminary data.</text>
</comment>
<dbReference type="SUPFAM" id="SSF48498">
    <property type="entry name" value="Tetracyclin repressor-like, C-terminal domain"/>
    <property type="match status" value="1"/>
</dbReference>
<evidence type="ECO:0000256" key="2">
    <source>
        <dbReference type="ARBA" id="ARBA00023125"/>
    </source>
</evidence>